<protein>
    <recommendedName>
        <fullName evidence="4">DUF3034 domain-containing protein</fullName>
    </recommendedName>
</protein>
<feature type="signal peptide" evidence="1">
    <location>
        <begin position="1"/>
        <end position="38"/>
    </location>
</feature>
<dbReference type="PATRIC" id="fig|1208321.3.peg.703"/>
<evidence type="ECO:0000313" key="3">
    <source>
        <dbReference type="Proteomes" id="UP000018857"/>
    </source>
</evidence>
<dbReference type="InterPro" id="IPR021393">
    <property type="entry name" value="DUF3034"/>
</dbReference>
<dbReference type="AlphaFoldDB" id="W1S1S0"/>
<dbReference type="EMBL" id="AYOZ01000003">
    <property type="protein sequence ID" value="ETI61959.1"/>
    <property type="molecule type" value="Genomic_DNA"/>
</dbReference>
<name>W1S1S0_9GAMM</name>
<gene>
    <name evidence="2" type="ORF">D104_03530</name>
</gene>
<proteinExistence type="predicted"/>
<comment type="caution">
    <text evidence="2">The sequence shown here is derived from an EMBL/GenBank/DDBJ whole genome shotgun (WGS) entry which is preliminary data.</text>
</comment>
<evidence type="ECO:0000313" key="2">
    <source>
        <dbReference type="EMBL" id="ETI61959.1"/>
    </source>
</evidence>
<feature type="chain" id="PRO_5004808885" description="DUF3034 domain-containing protein" evidence="1">
    <location>
        <begin position="39"/>
        <end position="305"/>
    </location>
</feature>
<dbReference type="Proteomes" id="UP000018857">
    <property type="component" value="Unassembled WGS sequence"/>
</dbReference>
<dbReference type="Pfam" id="PF11231">
    <property type="entry name" value="DUF3034"/>
    <property type="match status" value="1"/>
</dbReference>
<keyword evidence="3" id="KW-1185">Reference proteome</keyword>
<accession>W1S1S0</accession>
<dbReference type="STRING" id="1208321.D104_03530"/>
<evidence type="ECO:0008006" key="4">
    <source>
        <dbReference type="Google" id="ProtNLM"/>
    </source>
</evidence>
<keyword evidence="1" id="KW-0732">Signal</keyword>
<reference evidence="2 3" key="1">
    <citation type="journal article" date="2014" name="Genome Announc.">
        <title>Draft Genome Sequence of Marinomonas sp. Strain D104, a Polycyclic Aromatic Hydrocarbon-Degrading Bacterium from the Deep-Sea Sediment of the Arctic Ocean.</title>
        <authorList>
            <person name="Dong C."/>
            <person name="Bai X."/>
            <person name="Lai Q."/>
            <person name="Xie Y."/>
            <person name="Chen X."/>
            <person name="Shao Z."/>
        </authorList>
    </citation>
    <scope>NUCLEOTIDE SEQUENCE [LARGE SCALE GENOMIC DNA]</scope>
    <source>
        <strain evidence="2 3">D104</strain>
    </source>
</reference>
<evidence type="ECO:0000256" key="1">
    <source>
        <dbReference type="SAM" id="SignalP"/>
    </source>
</evidence>
<organism evidence="2 3">
    <name type="scientific">Marinomonas profundimaris</name>
    <dbReference type="NCBI Taxonomy" id="1208321"/>
    <lineage>
        <taxon>Bacteria</taxon>
        <taxon>Pseudomonadati</taxon>
        <taxon>Pseudomonadota</taxon>
        <taxon>Gammaproteobacteria</taxon>
        <taxon>Oceanospirillales</taxon>
        <taxon>Oceanospirillaceae</taxon>
        <taxon>Marinomonas</taxon>
    </lineage>
</organism>
<sequence>MAKNNGKYGMNSRSMMTKTLIKVLAASGGLMCAFPGFASDGKILATAGLSQLEGSGGGGIVPWATLAGYDSQDEIAASAFMTDVNVTDYRLSAMGAAVSFYDRVELSYAQQTFNLPASLITGLSLTSAEIKQDVIGVKVRLYGDVVYSAYPQVSVGLQYKQLDNDAIASYLGAKDDSGTDVYVAATKVHLGAVAGYNLVWNLTARATKANEMGLLGYGGADNNHYQVMLEGSVGVLLSPKWVVGMEYRQKPNNLSSVEEDDWTDFFVSYLPNKGFNITAAYADLGTVATKKDQKGIYLSMTGYLW</sequence>
<dbReference type="eggNOG" id="ENOG502Z9AA">
    <property type="taxonomic scope" value="Bacteria"/>
</dbReference>